<feature type="compositionally biased region" description="Polar residues" evidence="1">
    <location>
        <begin position="32"/>
        <end position="41"/>
    </location>
</feature>
<dbReference type="AlphaFoldDB" id="A0A2N9FKV8"/>
<dbReference type="InterPro" id="IPR028322">
    <property type="entry name" value="PNRC-like_rgn"/>
</dbReference>
<dbReference type="EMBL" id="OIVN01001224">
    <property type="protein sequence ID" value="SPC91416.1"/>
    <property type="molecule type" value="Genomic_DNA"/>
</dbReference>
<dbReference type="PANTHER" id="PTHR33670">
    <property type="entry name" value="SPLICING FACTOR, PROLINE- AND GLUTAMINE-RICH-LIKE"/>
    <property type="match status" value="1"/>
</dbReference>
<evidence type="ECO:0000313" key="2">
    <source>
        <dbReference type="EMBL" id="SPC91416.1"/>
    </source>
</evidence>
<evidence type="ECO:0000256" key="1">
    <source>
        <dbReference type="SAM" id="MobiDB-lite"/>
    </source>
</evidence>
<dbReference type="Pfam" id="PF15365">
    <property type="entry name" value="PNRC"/>
    <property type="match status" value="1"/>
</dbReference>
<organism evidence="2">
    <name type="scientific">Fagus sylvatica</name>
    <name type="common">Beechnut</name>
    <dbReference type="NCBI Taxonomy" id="28930"/>
    <lineage>
        <taxon>Eukaryota</taxon>
        <taxon>Viridiplantae</taxon>
        <taxon>Streptophyta</taxon>
        <taxon>Embryophyta</taxon>
        <taxon>Tracheophyta</taxon>
        <taxon>Spermatophyta</taxon>
        <taxon>Magnoliopsida</taxon>
        <taxon>eudicotyledons</taxon>
        <taxon>Gunneridae</taxon>
        <taxon>Pentapetalae</taxon>
        <taxon>rosids</taxon>
        <taxon>fabids</taxon>
        <taxon>Fagales</taxon>
        <taxon>Fagaceae</taxon>
        <taxon>Fagus</taxon>
    </lineage>
</organism>
<accession>A0A2N9FKV8</accession>
<proteinExistence type="predicted"/>
<name>A0A2N9FKV8_FAGSY</name>
<protein>
    <submittedName>
        <fullName evidence="2">Uncharacterized protein</fullName>
    </submittedName>
</protein>
<sequence length="202" mass="21903">MGTAILRSHDCLQGRFRHEALTLTPPLKPHRNTNPNLNGANSRRRKRSPMKIQSSFQDRDSRDRSMVAKAPSKNLVMGEVKILKRGEPLTQTKTKNSFYDGANRGLGLGIVVAAAVDNRKPRAKSEGDEAGSDLGLGSTDRLGPDPDTVQKQIKVAEFNVVEGIYAGSAFFTSPPPSSLPVPGFLGKNGAATSDLRRLLRLD</sequence>
<reference evidence="2" key="1">
    <citation type="submission" date="2018-02" db="EMBL/GenBank/DDBJ databases">
        <authorList>
            <person name="Cohen D.B."/>
            <person name="Kent A.D."/>
        </authorList>
    </citation>
    <scope>NUCLEOTIDE SEQUENCE</scope>
</reference>
<feature type="region of interest" description="Disordered" evidence="1">
    <location>
        <begin position="24"/>
        <end position="71"/>
    </location>
</feature>
<feature type="region of interest" description="Disordered" evidence="1">
    <location>
        <begin position="120"/>
        <end position="147"/>
    </location>
</feature>
<dbReference type="GO" id="GO:0016071">
    <property type="term" value="P:mRNA metabolic process"/>
    <property type="evidence" value="ECO:0007669"/>
    <property type="project" value="UniProtKB-ARBA"/>
</dbReference>
<gene>
    <name evidence="2" type="ORF">FSB_LOCUS19298</name>
</gene>
<dbReference type="PANTHER" id="PTHR33670:SF15">
    <property type="entry name" value="OS02G0797600 PROTEIN"/>
    <property type="match status" value="1"/>
</dbReference>
<feature type="compositionally biased region" description="Basic and acidic residues" evidence="1">
    <location>
        <begin position="57"/>
        <end position="66"/>
    </location>
</feature>